<dbReference type="EMBL" id="NBBJ01000001">
    <property type="protein sequence ID" value="OWK32280.1"/>
    <property type="molecule type" value="Genomic_DNA"/>
</dbReference>
<dbReference type="SUPFAM" id="SSF46785">
    <property type="entry name" value="Winged helix' DNA-binding domain"/>
    <property type="match status" value="1"/>
</dbReference>
<dbReference type="EC" id="3.4.21.88" evidence="1"/>
<dbReference type="InterPro" id="IPR036390">
    <property type="entry name" value="WH_DNA-bd_sf"/>
</dbReference>
<dbReference type="OrthoDB" id="7581510at2"/>
<dbReference type="GO" id="GO:0004252">
    <property type="term" value="F:serine-type endopeptidase activity"/>
    <property type="evidence" value="ECO:0007669"/>
    <property type="project" value="UniProtKB-EC"/>
</dbReference>
<keyword evidence="1" id="KW-0378">Hydrolase</keyword>
<accession>A0A245ZRC7</accession>
<proteinExistence type="predicted"/>
<protein>
    <submittedName>
        <fullName evidence="1">LexA repressor</fullName>
        <ecNumber evidence="1">3.4.21.88</ecNumber>
    </submittedName>
</protein>
<sequence length="123" mass="13531">MGVDFQPPAALLRRDQVLAFIIERIARFGVSPTYEEISAELAVSPSRSKELVAQLIERGIVEKTPGGQRSLRVRDVAGSRNALEAVMRKLGWITAEPMGGLQQPFPNGQLPMVPPFEHLPDVD</sequence>
<reference evidence="1 2" key="1">
    <citation type="submission" date="2017-03" db="EMBL/GenBank/DDBJ databases">
        <title>Genome sequence of Sphingomonas mucosissima DSM 17494.</title>
        <authorList>
            <person name="Poehlein A."/>
            <person name="Wuebbeler J.H."/>
            <person name="Steinbuechel A."/>
            <person name="Daniel R."/>
        </authorList>
    </citation>
    <scope>NUCLEOTIDE SEQUENCE [LARGE SCALE GENOMIC DNA]</scope>
    <source>
        <strain evidence="1 2">DSM 17494</strain>
    </source>
</reference>
<dbReference type="Gene3D" id="1.10.10.10">
    <property type="entry name" value="Winged helix-like DNA-binding domain superfamily/Winged helix DNA-binding domain"/>
    <property type="match status" value="1"/>
</dbReference>
<evidence type="ECO:0000313" key="1">
    <source>
        <dbReference type="EMBL" id="OWK32280.1"/>
    </source>
</evidence>
<dbReference type="Proteomes" id="UP000197783">
    <property type="component" value="Unassembled WGS sequence"/>
</dbReference>
<dbReference type="RefSeq" id="WP_088331797.1">
    <property type="nucleotide sequence ID" value="NZ_NBBJ01000001.1"/>
</dbReference>
<dbReference type="AlphaFoldDB" id="A0A245ZRC7"/>
<organism evidence="1 2">
    <name type="scientific">Sphingomonas mucosissima</name>
    <dbReference type="NCBI Taxonomy" id="370959"/>
    <lineage>
        <taxon>Bacteria</taxon>
        <taxon>Pseudomonadati</taxon>
        <taxon>Pseudomonadota</taxon>
        <taxon>Alphaproteobacteria</taxon>
        <taxon>Sphingomonadales</taxon>
        <taxon>Sphingomonadaceae</taxon>
        <taxon>Sphingomonas</taxon>
    </lineage>
</organism>
<dbReference type="InterPro" id="IPR036388">
    <property type="entry name" value="WH-like_DNA-bd_sf"/>
</dbReference>
<name>A0A245ZRC7_9SPHN</name>
<gene>
    <name evidence="1" type="primary">lexA_2</name>
    <name evidence="1" type="ORF">SPMU_06020</name>
</gene>
<evidence type="ECO:0000313" key="2">
    <source>
        <dbReference type="Proteomes" id="UP000197783"/>
    </source>
</evidence>
<keyword evidence="2" id="KW-1185">Reference proteome</keyword>
<comment type="caution">
    <text evidence="1">The sequence shown here is derived from an EMBL/GenBank/DDBJ whole genome shotgun (WGS) entry which is preliminary data.</text>
</comment>